<dbReference type="AlphaFoldDB" id="A0A0M3J0M1"/>
<reference evidence="1 2" key="2">
    <citation type="submission" date="2018-11" db="EMBL/GenBank/DDBJ databases">
        <authorList>
            <consortium name="Pathogen Informatics"/>
        </authorList>
    </citation>
    <scope>NUCLEOTIDE SEQUENCE [LARGE SCALE GENOMIC DNA]</scope>
</reference>
<protein>
    <submittedName>
        <fullName evidence="3">Robl_LC7 domain-containing protein</fullName>
    </submittedName>
</protein>
<reference evidence="3" key="1">
    <citation type="submission" date="2017-02" db="UniProtKB">
        <authorList>
            <consortium name="WormBaseParasite"/>
        </authorList>
    </citation>
    <scope>IDENTIFICATION</scope>
</reference>
<keyword evidence="2" id="KW-1185">Reference proteome</keyword>
<organism evidence="3">
    <name type="scientific">Anisakis simplex</name>
    <name type="common">Herring worm</name>
    <dbReference type="NCBI Taxonomy" id="6269"/>
    <lineage>
        <taxon>Eukaryota</taxon>
        <taxon>Metazoa</taxon>
        <taxon>Ecdysozoa</taxon>
        <taxon>Nematoda</taxon>
        <taxon>Chromadorea</taxon>
        <taxon>Rhabditida</taxon>
        <taxon>Spirurina</taxon>
        <taxon>Ascaridomorpha</taxon>
        <taxon>Ascaridoidea</taxon>
        <taxon>Anisakidae</taxon>
        <taxon>Anisakis</taxon>
        <taxon>Anisakis simplex complex</taxon>
    </lineage>
</organism>
<name>A0A0M3J0M1_ANISI</name>
<sequence length="118" mass="13080">MCTREDVAYCIERNNLGLTVTFYLVFMNTELALSSQPGDDALILLNSAQNQLLHKDVLSGLKVSYRSACQFLEAHGGRWCVKAYGELALLTGESTSYISFSSPLRTYTIEVYVKVGSL</sequence>
<evidence type="ECO:0000313" key="2">
    <source>
        <dbReference type="Proteomes" id="UP000267096"/>
    </source>
</evidence>
<proteinExistence type="predicted"/>
<gene>
    <name evidence="1" type="ORF">ASIM_LOCUS954</name>
</gene>
<accession>A0A0M3J0M1</accession>
<dbReference type="WBParaSite" id="ASIM_0000106001-mRNA-1">
    <property type="protein sequence ID" value="ASIM_0000106001-mRNA-1"/>
    <property type="gene ID" value="ASIM_0000106001"/>
</dbReference>
<dbReference type="Proteomes" id="UP000267096">
    <property type="component" value="Unassembled WGS sequence"/>
</dbReference>
<evidence type="ECO:0000313" key="1">
    <source>
        <dbReference type="EMBL" id="VDK18265.1"/>
    </source>
</evidence>
<dbReference type="EMBL" id="UYRR01000850">
    <property type="protein sequence ID" value="VDK18265.1"/>
    <property type="molecule type" value="Genomic_DNA"/>
</dbReference>
<evidence type="ECO:0000313" key="3">
    <source>
        <dbReference type="WBParaSite" id="ASIM_0000106001-mRNA-1"/>
    </source>
</evidence>